<evidence type="ECO:0000313" key="2">
    <source>
        <dbReference type="EMBL" id="PWB71246.1"/>
    </source>
</evidence>
<dbReference type="SUPFAM" id="SSF53850">
    <property type="entry name" value="Periplasmic binding protein-like II"/>
    <property type="match status" value="1"/>
</dbReference>
<dbReference type="Proteomes" id="UP000250918">
    <property type="component" value="Unassembled WGS sequence"/>
</dbReference>
<organism evidence="2 3">
    <name type="scientific">candidate division GN15 bacterium</name>
    <dbReference type="NCBI Taxonomy" id="2072418"/>
    <lineage>
        <taxon>Bacteria</taxon>
        <taxon>candidate division GN15</taxon>
    </lineage>
</organism>
<reference evidence="2 3" key="1">
    <citation type="journal article" date="2018" name="ISME J.">
        <title>A methanotrophic archaeon couples anaerobic oxidation of methane to Fe(III) reduction.</title>
        <authorList>
            <person name="Cai C."/>
            <person name="Leu A.O."/>
            <person name="Xie G.J."/>
            <person name="Guo J."/>
            <person name="Feng Y."/>
            <person name="Zhao J.X."/>
            <person name="Tyson G.W."/>
            <person name="Yuan Z."/>
            <person name="Hu S."/>
        </authorList>
    </citation>
    <scope>NUCLEOTIDE SEQUENCE [LARGE SCALE GENOMIC DNA]</scope>
    <source>
        <strain evidence="2">FeB_12</strain>
    </source>
</reference>
<sequence length="416" mass="45910">MKQLLSIILLILLSSSAPAVDTDGVWVPCKILQCKLNRLYFDVGEESRVFAGYRAVVIHKKDTVWSGVIERAFEGVAISEPIAKLPEIKSVSAFVQTAPVDSHAVLIIGTAMMPPATNAQPVRALDGMSARTKGLVDSVIIRDYADNQSMQVDFQTGKIDGVLTCQAESFSDPTVRVESTPANFVAAMIPKASSAINRRMLLTSSLIARFDTSIARGLFDGSDIRYLSRLSASPDSARWYAFDPERGRRMLRQEVDRSAEIRIYAPSRELRKIAGYFADLLARDQYKSRLVESWEECDFSLAFIPADPRDLQATYQAILRRLGPESSAVVELGPSLREVSALLQNAGVAKDSLQQQHDLQTAEQILISDLGCYPLFRPRVYFVSHREIRGSIFNADGGIDPAGLMRVRPINGSGPR</sequence>
<evidence type="ECO:0000313" key="3">
    <source>
        <dbReference type="Proteomes" id="UP000250918"/>
    </source>
</evidence>
<feature type="signal peptide" evidence="1">
    <location>
        <begin position="1"/>
        <end position="19"/>
    </location>
</feature>
<name>A0A855X5Q1_9BACT</name>
<dbReference type="EMBL" id="PQAP01000120">
    <property type="protein sequence ID" value="PWB71246.1"/>
    <property type="molecule type" value="Genomic_DNA"/>
</dbReference>
<protein>
    <recommendedName>
        <fullName evidence="4">Solute-binding protein family 5 domain-containing protein</fullName>
    </recommendedName>
</protein>
<comment type="caution">
    <text evidence="2">The sequence shown here is derived from an EMBL/GenBank/DDBJ whole genome shotgun (WGS) entry which is preliminary data.</text>
</comment>
<dbReference type="AlphaFoldDB" id="A0A855X5Q1"/>
<evidence type="ECO:0008006" key="4">
    <source>
        <dbReference type="Google" id="ProtNLM"/>
    </source>
</evidence>
<keyword evidence="1" id="KW-0732">Signal</keyword>
<accession>A0A855X5Q1</accession>
<evidence type="ECO:0000256" key="1">
    <source>
        <dbReference type="SAM" id="SignalP"/>
    </source>
</evidence>
<gene>
    <name evidence="2" type="ORF">C3F09_08080</name>
</gene>
<proteinExistence type="predicted"/>
<feature type="chain" id="PRO_5032723150" description="Solute-binding protein family 5 domain-containing protein" evidence="1">
    <location>
        <begin position="20"/>
        <end position="416"/>
    </location>
</feature>